<dbReference type="Proteomes" id="UP001386955">
    <property type="component" value="Unassembled WGS sequence"/>
</dbReference>
<dbReference type="InterPro" id="IPR053772">
    <property type="entry name" value="At1g61320/At1g61330-like"/>
</dbReference>
<evidence type="ECO:0000313" key="2">
    <source>
        <dbReference type="EMBL" id="KAK7412273.1"/>
    </source>
</evidence>
<reference evidence="2 3" key="1">
    <citation type="submission" date="2024-01" db="EMBL/GenBank/DDBJ databases">
        <title>The genomes of 5 underutilized Papilionoideae crops provide insights into root nodulation and disease resistanc.</title>
        <authorList>
            <person name="Jiang F."/>
        </authorList>
    </citation>
    <scope>NUCLEOTIDE SEQUENCE [LARGE SCALE GENOMIC DNA]</scope>
    <source>
        <strain evidence="2">DUOXIRENSHENG_FW03</strain>
        <tissue evidence="2">Leaves</tissue>
    </source>
</reference>
<accession>A0AAN9T4M8</accession>
<dbReference type="Gene3D" id="3.80.10.10">
    <property type="entry name" value="Ribonuclease Inhibitor"/>
    <property type="match status" value="1"/>
</dbReference>
<dbReference type="InterPro" id="IPR032675">
    <property type="entry name" value="LRR_dom_sf"/>
</dbReference>
<keyword evidence="3" id="KW-1185">Reference proteome</keyword>
<dbReference type="SUPFAM" id="SSF52047">
    <property type="entry name" value="RNI-like"/>
    <property type="match status" value="1"/>
</dbReference>
<dbReference type="InterPro" id="IPR036047">
    <property type="entry name" value="F-box-like_dom_sf"/>
</dbReference>
<comment type="caution">
    <text evidence="2">The sequence shown here is derived from an EMBL/GenBank/DDBJ whole genome shotgun (WGS) entry which is preliminary data.</text>
</comment>
<dbReference type="PANTHER" id="PTHR34145:SF54">
    <property type="entry name" value="FBD-ASSOCIATED F-BOX PLANT PROTEIN"/>
    <property type="match status" value="1"/>
</dbReference>
<sequence>MAQICGSKRSRRRRQSPSVFQNLPPEMLDHIFSLLPIKEAARQCVLASRFRMSKHFNRKFLFGGEFKGRSRDFVTQLIDDLLDTHKGPQIDSFQLRIDPLGLQHFLDKWLQICLRKNIKHLDLHFNHPHYTLTADFLNHLNQLTTLRLIHCNLHLPLELHSMANLTTLLLCHVSLTDAPFHTLLHRCTKLGTIHLNNCPGLSSLHIHSTCLKVLKLVHCIKLEVVAVHCPTLRSLHYSGHVPRVITFAGATHIDEAFLDFAPAGNRRYMQASLLEKLLSHIPNVTLLTASALIPEALTAKFRRGVFGEPCYSFFNLQELHLIMEGGLFCNPYDVLTFMKHCPLLHKLLIDMDDYNFDCGPYWELHQKPKLDKFDHYFDRLKFVKLKGFKFLQSELELVKIILKKATHLEALIFVGAKNGYTKFWRVNSSKYEQLFSYWKASPAARIVLLRHTSDRSGVLPSHSKDLLLLTN</sequence>
<name>A0AAN9T4M8_PSOTE</name>
<dbReference type="PANTHER" id="PTHR34145">
    <property type="entry name" value="OS02G0105600 PROTEIN"/>
    <property type="match status" value="1"/>
</dbReference>
<gene>
    <name evidence="2" type="ORF">VNO78_03725</name>
</gene>
<feature type="domain" description="At1g61320/AtMIF1 LRR" evidence="1">
    <location>
        <begin position="82"/>
        <end position="414"/>
    </location>
</feature>
<proteinExistence type="predicted"/>
<dbReference type="InterPro" id="IPR055357">
    <property type="entry name" value="LRR_At1g61320_AtMIF1"/>
</dbReference>
<evidence type="ECO:0000259" key="1">
    <source>
        <dbReference type="Pfam" id="PF23622"/>
    </source>
</evidence>
<dbReference type="EMBL" id="JAYMYS010000001">
    <property type="protein sequence ID" value="KAK7412273.1"/>
    <property type="molecule type" value="Genomic_DNA"/>
</dbReference>
<dbReference type="Pfam" id="PF23622">
    <property type="entry name" value="LRR_At1g61320_AtMIF1"/>
    <property type="match status" value="1"/>
</dbReference>
<dbReference type="SUPFAM" id="SSF81383">
    <property type="entry name" value="F-box domain"/>
    <property type="match status" value="1"/>
</dbReference>
<protein>
    <recommendedName>
        <fullName evidence="1">At1g61320/AtMIF1 LRR domain-containing protein</fullName>
    </recommendedName>
</protein>
<evidence type="ECO:0000313" key="3">
    <source>
        <dbReference type="Proteomes" id="UP001386955"/>
    </source>
</evidence>
<organism evidence="2 3">
    <name type="scientific">Psophocarpus tetragonolobus</name>
    <name type="common">Winged bean</name>
    <name type="synonym">Dolichos tetragonolobus</name>
    <dbReference type="NCBI Taxonomy" id="3891"/>
    <lineage>
        <taxon>Eukaryota</taxon>
        <taxon>Viridiplantae</taxon>
        <taxon>Streptophyta</taxon>
        <taxon>Embryophyta</taxon>
        <taxon>Tracheophyta</taxon>
        <taxon>Spermatophyta</taxon>
        <taxon>Magnoliopsida</taxon>
        <taxon>eudicotyledons</taxon>
        <taxon>Gunneridae</taxon>
        <taxon>Pentapetalae</taxon>
        <taxon>rosids</taxon>
        <taxon>fabids</taxon>
        <taxon>Fabales</taxon>
        <taxon>Fabaceae</taxon>
        <taxon>Papilionoideae</taxon>
        <taxon>50 kb inversion clade</taxon>
        <taxon>NPAAA clade</taxon>
        <taxon>indigoferoid/millettioid clade</taxon>
        <taxon>Phaseoleae</taxon>
        <taxon>Psophocarpus</taxon>
    </lineage>
</organism>
<dbReference type="AlphaFoldDB" id="A0AAN9T4M8"/>